<keyword evidence="2" id="KW-1185">Reference proteome</keyword>
<comment type="caution">
    <text evidence="1">The sequence shown here is derived from an EMBL/GenBank/DDBJ whole genome shotgun (WGS) entry which is preliminary data.</text>
</comment>
<sequence length="58" mass="6217">MASYADGYHWGYVGLLVGNDKGAHAGQHLVGNDERILGFSVGEQDGEFFPLVSSCQIC</sequence>
<reference evidence="1 2" key="1">
    <citation type="submission" date="2017-01" db="EMBL/GenBank/DDBJ databases">
        <title>The cable genome- insights into the physiology and evolution of filamentous bacteria capable of sulfide oxidation via long distance electron transfer.</title>
        <authorList>
            <person name="Schreiber L."/>
            <person name="Bjerg J.T."/>
            <person name="Boggild A."/>
            <person name="Van De Vossenberg J."/>
            <person name="Meysman F."/>
            <person name="Nielsen L.P."/>
            <person name="Schramm A."/>
            <person name="Kjeldsen K.U."/>
        </authorList>
    </citation>
    <scope>NUCLEOTIDE SEQUENCE [LARGE SCALE GENOMIC DNA]</scope>
    <source>
        <strain evidence="1">A1</strain>
    </source>
</reference>
<accession>A0A3S3QKQ4</accession>
<evidence type="ECO:0000313" key="1">
    <source>
        <dbReference type="EMBL" id="RWX47186.1"/>
    </source>
</evidence>
<organism evidence="1 2">
    <name type="scientific">Candidatus Electrothrix communis</name>
    <dbReference type="NCBI Taxonomy" id="1859133"/>
    <lineage>
        <taxon>Bacteria</taxon>
        <taxon>Pseudomonadati</taxon>
        <taxon>Thermodesulfobacteriota</taxon>
        <taxon>Desulfobulbia</taxon>
        <taxon>Desulfobulbales</taxon>
        <taxon>Desulfobulbaceae</taxon>
        <taxon>Candidatus Electrothrix</taxon>
    </lineage>
</organism>
<proteinExistence type="predicted"/>
<dbReference type="Proteomes" id="UP000288086">
    <property type="component" value="Unassembled WGS sequence"/>
</dbReference>
<name>A0A3S3QKQ4_9BACT</name>
<protein>
    <submittedName>
        <fullName evidence="1">Uncharacterized protein</fullName>
    </submittedName>
</protein>
<evidence type="ECO:0000313" key="2">
    <source>
        <dbReference type="Proteomes" id="UP000288086"/>
    </source>
</evidence>
<dbReference type="EMBL" id="MTKP01000234">
    <property type="protein sequence ID" value="RWX47186.1"/>
    <property type="molecule type" value="Genomic_DNA"/>
</dbReference>
<dbReference type="AlphaFoldDB" id="A0A3S3QKQ4"/>
<gene>
    <name evidence="1" type="ORF">VT98_12341</name>
</gene>